<evidence type="ECO:0000313" key="8">
    <source>
        <dbReference type="Proteomes" id="UP000762676"/>
    </source>
</evidence>
<protein>
    <submittedName>
        <fullName evidence="7">Transmembrane protein 126A</fullName>
    </submittedName>
</protein>
<dbReference type="PANTHER" id="PTHR16296:SF2">
    <property type="entry name" value="TRANSMEMBRANE PROTEIN 126A"/>
    <property type="match status" value="1"/>
</dbReference>
<sequence length="229" mass="25471">MEQQPVKMRGEAVLLRKGDKIPANALPLTDAEVLSIQTRRINTFQPQKDVRVYLYSNYAISATTGLSGLAIANVMRRNFRLGGLRRMLTYGPTVVIAGLCAGVMQEIFIKRQILLGKEACPTCTAVKGGCFQMGMGVVYPYILSLLTCIPTARDYYTLQLPGRGSGGNSYLQLLRQVTPKSSYLLGLVVLNIYMGAFVATRQLQVFAKHLSQPPTRMQEFLKENREMLE</sequence>
<reference evidence="7 8" key="1">
    <citation type="journal article" date="2021" name="Elife">
        <title>Chloroplast acquisition without the gene transfer in kleptoplastic sea slugs, Plakobranchus ocellatus.</title>
        <authorList>
            <person name="Maeda T."/>
            <person name="Takahashi S."/>
            <person name="Yoshida T."/>
            <person name="Shimamura S."/>
            <person name="Takaki Y."/>
            <person name="Nagai Y."/>
            <person name="Toyoda A."/>
            <person name="Suzuki Y."/>
            <person name="Arimoto A."/>
            <person name="Ishii H."/>
            <person name="Satoh N."/>
            <person name="Nishiyama T."/>
            <person name="Hasebe M."/>
            <person name="Maruyama T."/>
            <person name="Minagawa J."/>
            <person name="Obokata J."/>
            <person name="Shigenobu S."/>
        </authorList>
    </citation>
    <scope>NUCLEOTIDE SEQUENCE [LARGE SCALE GENOMIC DNA]</scope>
</reference>
<dbReference type="InterPro" id="IPR009801">
    <property type="entry name" value="TMEM126"/>
</dbReference>
<proteinExistence type="predicted"/>
<accession>A0AAV4JWK0</accession>
<evidence type="ECO:0000256" key="6">
    <source>
        <dbReference type="SAM" id="Phobius"/>
    </source>
</evidence>
<comment type="subcellular location">
    <subcellularLocation>
        <location evidence="1">Mitochondrion membrane</location>
        <topology evidence="1">Multi-pass membrane protein</topology>
    </subcellularLocation>
</comment>
<dbReference type="GO" id="GO:0032981">
    <property type="term" value="P:mitochondrial respiratory chain complex I assembly"/>
    <property type="evidence" value="ECO:0007669"/>
    <property type="project" value="TreeGrafter"/>
</dbReference>
<keyword evidence="3 6" id="KW-1133">Transmembrane helix</keyword>
<feature type="transmembrane region" description="Helical" evidence="6">
    <location>
        <begin position="181"/>
        <end position="200"/>
    </location>
</feature>
<dbReference type="PANTHER" id="PTHR16296">
    <property type="entry name" value="UNCHARACTERIZED HYPOTHALAMUS PROTEIN HT007"/>
    <property type="match status" value="1"/>
</dbReference>
<evidence type="ECO:0000256" key="4">
    <source>
        <dbReference type="ARBA" id="ARBA00023128"/>
    </source>
</evidence>
<keyword evidence="8" id="KW-1185">Reference proteome</keyword>
<name>A0AAV4JWK0_9GAST</name>
<keyword evidence="4" id="KW-0496">Mitochondrion</keyword>
<comment type="caution">
    <text evidence="7">The sequence shown here is derived from an EMBL/GenBank/DDBJ whole genome shotgun (WGS) entry which is preliminary data.</text>
</comment>
<keyword evidence="5 6" id="KW-0472">Membrane</keyword>
<evidence type="ECO:0000256" key="1">
    <source>
        <dbReference type="ARBA" id="ARBA00004225"/>
    </source>
</evidence>
<evidence type="ECO:0000256" key="5">
    <source>
        <dbReference type="ARBA" id="ARBA00023136"/>
    </source>
</evidence>
<keyword evidence="2 6" id="KW-0812">Transmembrane</keyword>
<evidence type="ECO:0000313" key="7">
    <source>
        <dbReference type="EMBL" id="GFS25302.1"/>
    </source>
</evidence>
<feature type="transmembrane region" description="Helical" evidence="6">
    <location>
        <begin position="52"/>
        <end position="75"/>
    </location>
</feature>
<dbReference type="EMBL" id="BMAT01003432">
    <property type="protein sequence ID" value="GFS25302.1"/>
    <property type="molecule type" value="Genomic_DNA"/>
</dbReference>
<feature type="transmembrane region" description="Helical" evidence="6">
    <location>
        <begin position="87"/>
        <end position="108"/>
    </location>
</feature>
<dbReference type="AlphaFoldDB" id="A0AAV4JWK0"/>
<gene>
    <name evidence="7" type="ORF">ElyMa_001684200</name>
</gene>
<dbReference type="Pfam" id="PF07114">
    <property type="entry name" value="TMEM126"/>
    <property type="match status" value="1"/>
</dbReference>
<evidence type="ECO:0000256" key="3">
    <source>
        <dbReference type="ARBA" id="ARBA00022989"/>
    </source>
</evidence>
<evidence type="ECO:0000256" key="2">
    <source>
        <dbReference type="ARBA" id="ARBA00022692"/>
    </source>
</evidence>
<dbReference type="Proteomes" id="UP000762676">
    <property type="component" value="Unassembled WGS sequence"/>
</dbReference>
<organism evidence="7 8">
    <name type="scientific">Elysia marginata</name>
    <dbReference type="NCBI Taxonomy" id="1093978"/>
    <lineage>
        <taxon>Eukaryota</taxon>
        <taxon>Metazoa</taxon>
        <taxon>Spiralia</taxon>
        <taxon>Lophotrochozoa</taxon>
        <taxon>Mollusca</taxon>
        <taxon>Gastropoda</taxon>
        <taxon>Heterobranchia</taxon>
        <taxon>Euthyneura</taxon>
        <taxon>Panpulmonata</taxon>
        <taxon>Sacoglossa</taxon>
        <taxon>Placobranchoidea</taxon>
        <taxon>Plakobranchidae</taxon>
        <taxon>Elysia</taxon>
    </lineage>
</organism>
<dbReference type="GO" id="GO:0031966">
    <property type="term" value="C:mitochondrial membrane"/>
    <property type="evidence" value="ECO:0007669"/>
    <property type="project" value="UniProtKB-SubCell"/>
</dbReference>